<dbReference type="InterPro" id="IPR008530">
    <property type="entry name" value="CCDC22"/>
</dbReference>
<dbReference type="GO" id="GO:2000060">
    <property type="term" value="P:positive regulation of ubiquitin-dependent protein catabolic process"/>
    <property type="evidence" value="ECO:0007669"/>
    <property type="project" value="TreeGrafter"/>
</dbReference>
<organism evidence="4 5">
    <name type="scientific">Syphacia muris</name>
    <dbReference type="NCBI Taxonomy" id="451379"/>
    <lineage>
        <taxon>Eukaryota</taxon>
        <taxon>Metazoa</taxon>
        <taxon>Ecdysozoa</taxon>
        <taxon>Nematoda</taxon>
        <taxon>Chromadorea</taxon>
        <taxon>Rhabditida</taxon>
        <taxon>Spirurina</taxon>
        <taxon>Oxyuridomorpha</taxon>
        <taxon>Oxyuroidea</taxon>
        <taxon>Oxyuridae</taxon>
        <taxon>Syphacia</taxon>
    </lineage>
</organism>
<feature type="domain" description="CCDC22 coiled-coil" evidence="3">
    <location>
        <begin position="2"/>
        <end position="98"/>
    </location>
</feature>
<dbReference type="STRING" id="451379.A0A0N5ACE6"/>
<feature type="region of interest" description="Disordered" evidence="2">
    <location>
        <begin position="1"/>
        <end position="26"/>
    </location>
</feature>
<evidence type="ECO:0000256" key="2">
    <source>
        <dbReference type="SAM" id="MobiDB-lite"/>
    </source>
</evidence>
<accession>A0A0N5ACE6</accession>
<dbReference type="GO" id="GO:0097602">
    <property type="term" value="F:cullin family protein binding"/>
    <property type="evidence" value="ECO:0007669"/>
    <property type="project" value="TreeGrafter"/>
</dbReference>
<dbReference type="PANTHER" id="PTHR15668:SF4">
    <property type="entry name" value="COILED-COIL DOMAIN-CONTAINING PROTEIN 22"/>
    <property type="match status" value="1"/>
</dbReference>
<evidence type="ECO:0000259" key="3">
    <source>
        <dbReference type="Pfam" id="PF05667"/>
    </source>
</evidence>
<evidence type="ECO:0000313" key="4">
    <source>
        <dbReference type="Proteomes" id="UP000046393"/>
    </source>
</evidence>
<dbReference type="PANTHER" id="PTHR15668">
    <property type="entry name" value="JM1 PROTEIN"/>
    <property type="match status" value="1"/>
</dbReference>
<proteinExistence type="predicted"/>
<sequence length="127" mass="14846">MVASIGKQQDEIKKSHAENAKMQKEIDSINGKLDRSFTAVEESLYKQAVHDTTMQKAYRVLVKIHKKYADVISTIERSRKIEDEINEMHDMIFIMQQKGFDEMLEKLNADFTAIKEENERMVKTFNC</sequence>
<dbReference type="AlphaFoldDB" id="A0A0N5ACE6"/>
<protein>
    <recommendedName>
        <fullName evidence="1">Coiled-coil domain-containing protein 22 homolog</fullName>
    </recommendedName>
</protein>
<evidence type="ECO:0000256" key="1">
    <source>
        <dbReference type="ARBA" id="ARBA00017553"/>
    </source>
</evidence>
<evidence type="ECO:0000313" key="5">
    <source>
        <dbReference type="WBParaSite" id="SMUV_0000182201-mRNA-1"/>
    </source>
</evidence>
<dbReference type="WBParaSite" id="SMUV_0000182201-mRNA-1">
    <property type="protein sequence ID" value="SMUV_0000182201-mRNA-1"/>
    <property type="gene ID" value="SMUV_0000182201"/>
</dbReference>
<dbReference type="InterPro" id="IPR048348">
    <property type="entry name" value="CCDC22_CC"/>
</dbReference>
<name>A0A0N5ACE6_9BILA</name>
<keyword evidence="4" id="KW-1185">Reference proteome</keyword>
<feature type="compositionally biased region" description="Basic and acidic residues" evidence="2">
    <location>
        <begin position="8"/>
        <end position="26"/>
    </location>
</feature>
<dbReference type="Pfam" id="PF05667">
    <property type="entry name" value="CCDC22_CC"/>
    <property type="match status" value="1"/>
</dbReference>
<dbReference type="Proteomes" id="UP000046393">
    <property type="component" value="Unplaced"/>
</dbReference>
<reference evidence="5" key="1">
    <citation type="submission" date="2017-02" db="UniProtKB">
        <authorList>
            <consortium name="WormBaseParasite"/>
        </authorList>
    </citation>
    <scope>IDENTIFICATION</scope>
</reference>